<dbReference type="Proteomes" id="UP000807342">
    <property type="component" value="Unassembled WGS sequence"/>
</dbReference>
<gene>
    <name evidence="2" type="ORF">P691DRAFT_785443</name>
</gene>
<dbReference type="AlphaFoldDB" id="A0A9P5X6B1"/>
<feature type="compositionally biased region" description="Low complexity" evidence="1">
    <location>
        <begin position="142"/>
        <end position="162"/>
    </location>
</feature>
<evidence type="ECO:0000256" key="1">
    <source>
        <dbReference type="SAM" id="MobiDB-lite"/>
    </source>
</evidence>
<protein>
    <submittedName>
        <fullName evidence="2">Uncharacterized protein</fullName>
    </submittedName>
</protein>
<evidence type="ECO:0000313" key="3">
    <source>
        <dbReference type="Proteomes" id="UP000807342"/>
    </source>
</evidence>
<keyword evidence="3" id="KW-1185">Reference proteome</keyword>
<name>A0A9P5X6B1_9AGAR</name>
<comment type="caution">
    <text evidence="2">The sequence shown here is derived from an EMBL/GenBank/DDBJ whole genome shotgun (WGS) entry which is preliminary data.</text>
</comment>
<dbReference type="EMBL" id="MU151310">
    <property type="protein sequence ID" value="KAF9445307.1"/>
    <property type="molecule type" value="Genomic_DNA"/>
</dbReference>
<feature type="region of interest" description="Disordered" evidence="1">
    <location>
        <begin position="116"/>
        <end position="162"/>
    </location>
</feature>
<accession>A0A9P5X6B1</accession>
<reference evidence="2" key="1">
    <citation type="submission" date="2020-11" db="EMBL/GenBank/DDBJ databases">
        <authorList>
            <consortium name="DOE Joint Genome Institute"/>
            <person name="Ahrendt S."/>
            <person name="Riley R."/>
            <person name="Andreopoulos W."/>
            <person name="Labutti K."/>
            <person name="Pangilinan J."/>
            <person name="Ruiz-Duenas F.J."/>
            <person name="Barrasa J.M."/>
            <person name="Sanchez-Garcia M."/>
            <person name="Camarero S."/>
            <person name="Miyauchi S."/>
            <person name="Serrano A."/>
            <person name="Linde D."/>
            <person name="Babiker R."/>
            <person name="Drula E."/>
            <person name="Ayuso-Fernandez I."/>
            <person name="Pacheco R."/>
            <person name="Padilla G."/>
            <person name="Ferreira P."/>
            <person name="Barriuso J."/>
            <person name="Kellner H."/>
            <person name="Castanera R."/>
            <person name="Alfaro M."/>
            <person name="Ramirez L."/>
            <person name="Pisabarro A.G."/>
            <person name="Kuo A."/>
            <person name="Tritt A."/>
            <person name="Lipzen A."/>
            <person name="He G."/>
            <person name="Yan M."/>
            <person name="Ng V."/>
            <person name="Cullen D."/>
            <person name="Martin F."/>
            <person name="Rosso M.-N."/>
            <person name="Henrissat B."/>
            <person name="Hibbett D."/>
            <person name="Martinez A.T."/>
            <person name="Grigoriev I.V."/>
        </authorList>
    </citation>
    <scope>NUCLEOTIDE SEQUENCE</scope>
    <source>
        <strain evidence="2">MF-IS2</strain>
    </source>
</reference>
<organism evidence="2 3">
    <name type="scientific">Macrolepiota fuliginosa MF-IS2</name>
    <dbReference type="NCBI Taxonomy" id="1400762"/>
    <lineage>
        <taxon>Eukaryota</taxon>
        <taxon>Fungi</taxon>
        <taxon>Dikarya</taxon>
        <taxon>Basidiomycota</taxon>
        <taxon>Agaricomycotina</taxon>
        <taxon>Agaricomycetes</taxon>
        <taxon>Agaricomycetidae</taxon>
        <taxon>Agaricales</taxon>
        <taxon>Agaricineae</taxon>
        <taxon>Agaricaceae</taxon>
        <taxon>Macrolepiota</taxon>
    </lineage>
</organism>
<sequence length="162" mass="17914">MALTHKHFIIAQIQNRVVVIQKVRVGHDKKHVPLNIRHILSAESAVNDDLAYPFLRSSLYLALEPNRRNDLVLVGWRHYTHAHWHHSLEDLSLSIQAVIHPPSAFEKSFSASEKEAAATTTAALPTGMKDQAEKTVNENDNSGYSSAESTGSSSLSSPNINL</sequence>
<evidence type="ECO:0000313" key="2">
    <source>
        <dbReference type="EMBL" id="KAF9445307.1"/>
    </source>
</evidence>
<dbReference type="OrthoDB" id="2190219at2759"/>
<proteinExistence type="predicted"/>